<dbReference type="SUPFAM" id="SSF52374">
    <property type="entry name" value="Nucleotidylyl transferase"/>
    <property type="match status" value="1"/>
</dbReference>
<dbReference type="InterPro" id="IPR009080">
    <property type="entry name" value="tRNAsynth_Ia_anticodon-bd"/>
</dbReference>
<dbReference type="InterPro" id="IPR002300">
    <property type="entry name" value="aa-tRNA-synth_Ia"/>
</dbReference>
<dbReference type="SUPFAM" id="SSF50677">
    <property type="entry name" value="ValRS/IleRS/LeuRS editing domain"/>
    <property type="match status" value="1"/>
</dbReference>
<comment type="subcellular location">
    <subcellularLocation>
        <location evidence="2">Cytoplasm</location>
    </subcellularLocation>
    <subcellularLocation>
        <location evidence="1">Mitochondrion</location>
    </subcellularLocation>
</comment>
<dbReference type="GO" id="GO:0006428">
    <property type="term" value="P:isoleucyl-tRNA aminoacylation"/>
    <property type="evidence" value="ECO:0007669"/>
    <property type="project" value="InterPro"/>
</dbReference>
<dbReference type="FunFam" id="3.40.50.620:FF:000111">
    <property type="entry name" value="Mitochondrial isoleucyl-tRNA synthetase"/>
    <property type="match status" value="1"/>
</dbReference>
<dbReference type="Gene3D" id="1.10.730.20">
    <property type="match status" value="1"/>
</dbReference>
<evidence type="ECO:0000313" key="16">
    <source>
        <dbReference type="EMBL" id="KAJ1983538.1"/>
    </source>
</evidence>
<dbReference type="InterPro" id="IPR001412">
    <property type="entry name" value="aa-tRNA-synth_I_CS"/>
</dbReference>
<evidence type="ECO:0000259" key="15">
    <source>
        <dbReference type="Pfam" id="PF08264"/>
    </source>
</evidence>
<evidence type="ECO:0000256" key="1">
    <source>
        <dbReference type="ARBA" id="ARBA00004173"/>
    </source>
</evidence>
<dbReference type="Gene3D" id="3.40.50.620">
    <property type="entry name" value="HUPs"/>
    <property type="match status" value="2"/>
</dbReference>
<dbReference type="GO" id="GO:0032543">
    <property type="term" value="P:mitochondrial translation"/>
    <property type="evidence" value="ECO:0007669"/>
    <property type="project" value="TreeGrafter"/>
</dbReference>
<keyword evidence="7 13" id="KW-0067">ATP-binding</keyword>
<comment type="similarity">
    <text evidence="3 13">Belongs to the class-I aminoacyl-tRNA synthetase family.</text>
</comment>
<dbReference type="EMBL" id="JANBQB010000051">
    <property type="protein sequence ID" value="KAJ1983538.1"/>
    <property type="molecule type" value="Genomic_DNA"/>
</dbReference>
<dbReference type="AlphaFoldDB" id="A0A9W8B4V4"/>
<dbReference type="Proteomes" id="UP001151582">
    <property type="component" value="Unassembled WGS sequence"/>
</dbReference>
<accession>A0A9W8B4V4</accession>
<dbReference type="Pfam" id="PF00133">
    <property type="entry name" value="tRNA-synt_1"/>
    <property type="match status" value="1"/>
</dbReference>
<dbReference type="CDD" id="cd07960">
    <property type="entry name" value="Anticodon_Ia_Ile_BEm"/>
    <property type="match status" value="1"/>
</dbReference>
<dbReference type="InterPro" id="IPR014729">
    <property type="entry name" value="Rossmann-like_a/b/a_fold"/>
</dbReference>
<evidence type="ECO:0000256" key="3">
    <source>
        <dbReference type="ARBA" id="ARBA00005594"/>
    </source>
</evidence>
<dbReference type="NCBIfam" id="TIGR00392">
    <property type="entry name" value="ileS"/>
    <property type="match status" value="1"/>
</dbReference>
<evidence type="ECO:0000313" key="17">
    <source>
        <dbReference type="Proteomes" id="UP001151582"/>
    </source>
</evidence>
<evidence type="ECO:0000259" key="14">
    <source>
        <dbReference type="Pfam" id="PF00133"/>
    </source>
</evidence>
<dbReference type="InterPro" id="IPR013155">
    <property type="entry name" value="M/V/L/I-tRNA-synth_anticd-bd"/>
</dbReference>
<dbReference type="Gene3D" id="3.90.740.10">
    <property type="entry name" value="Valyl/Leucyl/Isoleucyl-tRNA synthetase, editing domain"/>
    <property type="match status" value="1"/>
</dbReference>
<dbReference type="Pfam" id="PF08264">
    <property type="entry name" value="Anticodon_1"/>
    <property type="match status" value="1"/>
</dbReference>
<evidence type="ECO:0000256" key="5">
    <source>
        <dbReference type="ARBA" id="ARBA00022598"/>
    </source>
</evidence>
<dbReference type="InterPro" id="IPR033708">
    <property type="entry name" value="Anticodon_Ile_BEm"/>
</dbReference>
<evidence type="ECO:0000256" key="6">
    <source>
        <dbReference type="ARBA" id="ARBA00022741"/>
    </source>
</evidence>
<dbReference type="PRINTS" id="PR00984">
    <property type="entry name" value="TRNASYNTHILE"/>
</dbReference>
<dbReference type="GO" id="GO:0002161">
    <property type="term" value="F:aminoacyl-tRNA deacylase activity"/>
    <property type="evidence" value="ECO:0007669"/>
    <property type="project" value="InterPro"/>
</dbReference>
<evidence type="ECO:0000256" key="9">
    <source>
        <dbReference type="ARBA" id="ARBA00023146"/>
    </source>
</evidence>
<sequence length="1059" mass="118019">MGISGCGGTGGRVEYMEGTGPSSASYILEALEPQRLIRFTIQPTVLLNRNNASTPSTKHYSKTLLLPKTDFPLRPKKTKPEPKATEAQLTQLYQWQQQHNRGPPFVLHDGPPYANGDLHIGHALNRILKDIINRYQVLRGRNVCYIPGWDCHGLPIEIKALEQLQAKGVSAEGHQLDPLTIRRHARKLALNTITKQKRDLISWDVLANWNFTEPNSRYQTLDREYELRQLQVFKAMVQQGYIYRRTRPVYWSPSSRTALAEAELQYHANHVSRSVYARFPVSVGSLSGLTEHQICLDAGVPLYAMIWTTTPWTLPANQAIAVHPDLTYAIFRAMVPETTEPTTEAYYIAAEPLVTSLGERLGCGASLHLVGTVRGSQLVGGTYTNPLTGQPKPLIAAPYVTADAGTGMVHTAPGHGMEDYEVGRQLGLPTVSPVDDLGQFTAEAGSELVGKNVLAEGNQAVLEILRQCDALLQEAPYVHSYPYDWRTKQPVIQRATPQWFANLQNIQETAIAALASVDMYPSSSMGRLQGYIAGRKEWCISRQRAWGVPIPVLYDVATNEPLFTDESIAHIIEVLSERGTDAWWQSPVENFVPPSYQGNGKQYRLGRDTMDVWFDSGTSWTLIAKLFPERIANGHPVADVYLEGSDQHRGWFQSSLLTSVAIHGQSPFGRLVTHGFTLDNHGRKMSKSLGNVIDPHVVVQGGTDLTTHPAYGVDVLRLWVASTEYTKDMVISDAVVARTAELLRKLRNTARFMLGNLDSRVVTQAATLPVTSGIDRYALYELNRFVEHVTAAYDELAFNKVFQQLTRFSNTFLSAFYFDIIKDRLYAEAPDSEKRVSSQVTLHHILDRYTRALAPIACRLADEIFRHHRALGQPSDDDNDVFSVFCTPWPQIEAAWDDSQLAQAWSLLTTVRDNALVVLEQARQTKAIGRSLEAEVGIWIQGLPSDWQDPNQLCAWLDMTTDDLNELFIASRVTLITQAGVWQSRQSSAVAVGDPFMVKAALPTNLERPCAKHALSVQVGVWNTTLHKCPRCWRYDSGQSNTLCPRCTIVVNQTSGGVA</sequence>
<evidence type="ECO:0000256" key="2">
    <source>
        <dbReference type="ARBA" id="ARBA00004496"/>
    </source>
</evidence>
<dbReference type="GO" id="GO:0005524">
    <property type="term" value="F:ATP binding"/>
    <property type="evidence" value="ECO:0007669"/>
    <property type="project" value="UniProtKB-KW"/>
</dbReference>
<keyword evidence="5 13" id="KW-0436">Ligase</keyword>
<protein>
    <recommendedName>
        <fullName evidence="12">Isoleucine--tRNA ligase, mitochondrial</fullName>
        <ecNumber evidence="4">6.1.1.5</ecNumber>
    </recommendedName>
    <alternativeName>
        <fullName evidence="10">Isoleucyl-tRNA synthetase</fullName>
    </alternativeName>
</protein>
<organism evidence="16 17">
    <name type="scientific">Dimargaris verticillata</name>
    <dbReference type="NCBI Taxonomy" id="2761393"/>
    <lineage>
        <taxon>Eukaryota</taxon>
        <taxon>Fungi</taxon>
        <taxon>Fungi incertae sedis</taxon>
        <taxon>Zoopagomycota</taxon>
        <taxon>Kickxellomycotina</taxon>
        <taxon>Dimargaritomycetes</taxon>
        <taxon>Dimargaritales</taxon>
        <taxon>Dimargaritaceae</taxon>
        <taxon>Dimargaris</taxon>
    </lineage>
</organism>
<evidence type="ECO:0000256" key="11">
    <source>
        <dbReference type="ARBA" id="ARBA00048359"/>
    </source>
</evidence>
<dbReference type="SUPFAM" id="SSF47323">
    <property type="entry name" value="Anticodon-binding domain of a subclass of class I aminoacyl-tRNA synthetases"/>
    <property type="match status" value="1"/>
</dbReference>
<dbReference type="InterPro" id="IPR002301">
    <property type="entry name" value="Ile-tRNA-ligase"/>
</dbReference>
<keyword evidence="6 13" id="KW-0547">Nucleotide-binding</keyword>
<evidence type="ECO:0000256" key="8">
    <source>
        <dbReference type="ARBA" id="ARBA00022917"/>
    </source>
</evidence>
<gene>
    <name evidence="16" type="primary">ISM1</name>
    <name evidence="16" type="ORF">H4R34_001224</name>
</gene>
<reference evidence="16" key="1">
    <citation type="submission" date="2022-07" db="EMBL/GenBank/DDBJ databases">
        <title>Phylogenomic reconstructions and comparative analyses of Kickxellomycotina fungi.</title>
        <authorList>
            <person name="Reynolds N.K."/>
            <person name="Stajich J.E."/>
            <person name="Barry K."/>
            <person name="Grigoriev I.V."/>
            <person name="Crous P."/>
            <person name="Smith M.E."/>
        </authorList>
    </citation>
    <scope>NUCLEOTIDE SEQUENCE</scope>
    <source>
        <strain evidence="16">RSA 567</strain>
    </source>
</reference>
<dbReference type="GO" id="GO:0004822">
    <property type="term" value="F:isoleucine-tRNA ligase activity"/>
    <property type="evidence" value="ECO:0007669"/>
    <property type="project" value="UniProtKB-EC"/>
</dbReference>
<feature type="domain" description="Aminoacyl-tRNA synthetase class Ia" evidence="14">
    <location>
        <begin position="93"/>
        <end position="731"/>
    </location>
</feature>
<comment type="catalytic activity">
    <reaction evidence="11">
        <text>tRNA(Ile) + L-isoleucine + ATP = L-isoleucyl-tRNA(Ile) + AMP + diphosphate</text>
        <dbReference type="Rhea" id="RHEA:11060"/>
        <dbReference type="Rhea" id="RHEA-COMP:9666"/>
        <dbReference type="Rhea" id="RHEA-COMP:9695"/>
        <dbReference type="ChEBI" id="CHEBI:30616"/>
        <dbReference type="ChEBI" id="CHEBI:33019"/>
        <dbReference type="ChEBI" id="CHEBI:58045"/>
        <dbReference type="ChEBI" id="CHEBI:78442"/>
        <dbReference type="ChEBI" id="CHEBI:78528"/>
        <dbReference type="ChEBI" id="CHEBI:456215"/>
        <dbReference type="EC" id="6.1.1.5"/>
    </reaction>
</comment>
<feature type="domain" description="Methionyl/Valyl/Leucyl/Isoleucyl-tRNA synthetase anticodon-binding" evidence="15">
    <location>
        <begin position="775"/>
        <end position="936"/>
    </location>
</feature>
<proteinExistence type="inferred from homology"/>
<evidence type="ECO:0000256" key="4">
    <source>
        <dbReference type="ARBA" id="ARBA00013165"/>
    </source>
</evidence>
<dbReference type="OrthoDB" id="10264412at2759"/>
<dbReference type="PANTHER" id="PTHR42765">
    <property type="entry name" value="SOLEUCYL-TRNA SYNTHETASE"/>
    <property type="match status" value="1"/>
</dbReference>
<dbReference type="InterPro" id="IPR050081">
    <property type="entry name" value="Ile-tRNA_ligase"/>
</dbReference>
<dbReference type="PROSITE" id="PS00178">
    <property type="entry name" value="AA_TRNA_LIGASE_I"/>
    <property type="match status" value="1"/>
</dbReference>
<dbReference type="GO" id="GO:0005739">
    <property type="term" value="C:mitochondrion"/>
    <property type="evidence" value="ECO:0007669"/>
    <property type="project" value="UniProtKB-SubCell"/>
</dbReference>
<dbReference type="InterPro" id="IPR009008">
    <property type="entry name" value="Val/Leu/Ile-tRNA-synth_edit"/>
</dbReference>
<dbReference type="GO" id="GO:0000049">
    <property type="term" value="F:tRNA binding"/>
    <property type="evidence" value="ECO:0007669"/>
    <property type="project" value="InterPro"/>
</dbReference>
<keyword evidence="9 13" id="KW-0030">Aminoacyl-tRNA synthetase</keyword>
<evidence type="ECO:0000256" key="13">
    <source>
        <dbReference type="RuleBase" id="RU363035"/>
    </source>
</evidence>
<keyword evidence="8 13" id="KW-0648">Protein biosynthesis</keyword>
<dbReference type="EC" id="6.1.1.5" evidence="4"/>
<evidence type="ECO:0000256" key="12">
    <source>
        <dbReference type="ARBA" id="ARBA00068280"/>
    </source>
</evidence>
<dbReference type="InterPro" id="IPR023585">
    <property type="entry name" value="Ile-tRNA-ligase_type1"/>
</dbReference>
<evidence type="ECO:0000256" key="10">
    <source>
        <dbReference type="ARBA" id="ARBA00032665"/>
    </source>
</evidence>
<dbReference type="HAMAP" id="MF_02002">
    <property type="entry name" value="Ile_tRNA_synth_type1"/>
    <property type="match status" value="1"/>
</dbReference>
<name>A0A9W8B4V4_9FUNG</name>
<dbReference type="PANTHER" id="PTHR42765:SF1">
    <property type="entry name" value="ISOLEUCINE--TRNA LIGASE, MITOCHONDRIAL"/>
    <property type="match status" value="1"/>
</dbReference>
<evidence type="ECO:0000256" key="7">
    <source>
        <dbReference type="ARBA" id="ARBA00022840"/>
    </source>
</evidence>
<keyword evidence="17" id="KW-1185">Reference proteome</keyword>
<comment type="caution">
    <text evidence="16">The sequence shown here is derived from an EMBL/GenBank/DDBJ whole genome shotgun (WGS) entry which is preliminary data.</text>
</comment>